<dbReference type="SUPFAM" id="SSF53098">
    <property type="entry name" value="Ribonuclease H-like"/>
    <property type="match status" value="1"/>
</dbReference>
<proteinExistence type="predicted"/>
<reference evidence="2" key="1">
    <citation type="journal article" date="2022" name="J Environ Chem Eng">
        <title>Biodegradation of petroleum oil using a constructed nonpathogenic and heavy metal-tolerant bacterial consortium isolated from marine sponges.</title>
        <authorList>
            <person name="Dechsakulwatana C."/>
            <person name="Rungsihiranrut A."/>
            <person name="Muangchinda C."/>
            <person name="Ningthoujam R."/>
            <person name="Klankeo P."/>
            <person name="Pinyakong O."/>
        </authorList>
    </citation>
    <scope>NUCLEOTIDE SEQUENCE [LARGE SCALE GENOMIC DNA]</scope>
    <source>
        <strain evidence="2">MO2-4</strain>
    </source>
</reference>
<dbReference type="InterPro" id="IPR012337">
    <property type="entry name" value="RNaseH-like_sf"/>
</dbReference>
<gene>
    <name evidence="1" type="ORF">O0R41_08130</name>
</gene>
<evidence type="ECO:0008006" key="3">
    <source>
        <dbReference type="Google" id="ProtNLM"/>
    </source>
</evidence>
<dbReference type="RefSeq" id="WP_228165614.1">
    <property type="nucleotide sequence ID" value="NZ_JAPTHD010000002.1"/>
</dbReference>
<accession>A0ABU3ZVJ7</accession>
<dbReference type="Gene3D" id="3.30.420.10">
    <property type="entry name" value="Ribonuclease H-like superfamily/Ribonuclease H"/>
    <property type="match status" value="1"/>
</dbReference>
<dbReference type="EMBL" id="JAPTHD010000002">
    <property type="protein sequence ID" value="MDV5823559.1"/>
    <property type="molecule type" value="Genomic_DNA"/>
</dbReference>
<keyword evidence="2" id="KW-1185">Reference proteome</keyword>
<sequence length="176" mass="18716">MTILTIDFEASCLPRHGRSFPIEVGVAGGGLSRSWLIRPAACWAGWDWTQEAEALHGISRARIERDGLPAAQVLAELVATVAGRRVIADSPLDQYWLDRLAAAAGAPTPFRVDHVSALFDEQQASEARITAAVAHADSLGLVRHRAAGDALWLAALIDHLLAPAPPLARPALVAAQ</sequence>
<organism evidence="1 2">
    <name type="scientific">Sphingobium naphthae</name>
    <dbReference type="NCBI Taxonomy" id="1886786"/>
    <lineage>
        <taxon>Bacteria</taxon>
        <taxon>Pseudomonadati</taxon>
        <taxon>Pseudomonadota</taxon>
        <taxon>Alphaproteobacteria</taxon>
        <taxon>Sphingomonadales</taxon>
        <taxon>Sphingomonadaceae</taxon>
        <taxon>Sphingobium</taxon>
    </lineage>
</organism>
<name>A0ABU3ZVJ7_9SPHN</name>
<dbReference type="Proteomes" id="UP001185984">
    <property type="component" value="Unassembled WGS sequence"/>
</dbReference>
<protein>
    <recommendedName>
        <fullName evidence="3">Exonuclease domain-containing protein</fullName>
    </recommendedName>
</protein>
<dbReference type="InterPro" id="IPR036397">
    <property type="entry name" value="RNaseH_sf"/>
</dbReference>
<evidence type="ECO:0000313" key="2">
    <source>
        <dbReference type="Proteomes" id="UP001185984"/>
    </source>
</evidence>
<comment type="caution">
    <text evidence="1">The sequence shown here is derived from an EMBL/GenBank/DDBJ whole genome shotgun (WGS) entry which is preliminary data.</text>
</comment>
<evidence type="ECO:0000313" key="1">
    <source>
        <dbReference type="EMBL" id="MDV5823559.1"/>
    </source>
</evidence>